<evidence type="ECO:0000313" key="2">
    <source>
        <dbReference type="EMBL" id="KAA6411214.1"/>
    </source>
</evidence>
<organism evidence="2 3">
    <name type="scientific">Lasallia pustulata</name>
    <dbReference type="NCBI Taxonomy" id="136370"/>
    <lineage>
        <taxon>Eukaryota</taxon>
        <taxon>Fungi</taxon>
        <taxon>Dikarya</taxon>
        <taxon>Ascomycota</taxon>
        <taxon>Pezizomycotina</taxon>
        <taxon>Lecanoromycetes</taxon>
        <taxon>OSLEUM clade</taxon>
        <taxon>Umbilicariomycetidae</taxon>
        <taxon>Umbilicariales</taxon>
        <taxon>Umbilicariaceae</taxon>
        <taxon>Lasallia</taxon>
    </lineage>
</organism>
<sequence length="268" mass="29748">MAVAASITAPLTESIHYFRHLSPEKQAASGLLAAASLPLLYHIFALIRQDYRGWMALGPGGLPYNVRGWLINSALRPLGRETKGTDCYDREKLRSMGGDVGNKGWLGDLPVRTGSRPYIGPWMAPHRQMDQLASPELNKALRLRFDDIISKNRNIITTKLSVIERQGEAIFIADDIPSPHAIAAGVRREITHIHERNDFSLHCTLSPEDAKLVVLNGWGERHPLAGSILFSTCYTMIYAPRNEEELDVVCRIVCASIAFMTGGKDVNF</sequence>
<dbReference type="Pfam" id="PF17648">
    <property type="entry name" value="Luciferase"/>
    <property type="match status" value="1"/>
</dbReference>
<reference evidence="2 3" key="1">
    <citation type="submission" date="2019-09" db="EMBL/GenBank/DDBJ databases">
        <title>The hologenome of the rock-dwelling lichen Lasallia pustulata.</title>
        <authorList>
            <person name="Greshake Tzovaras B."/>
            <person name="Segers F."/>
            <person name="Bicker A."/>
            <person name="Dal Grande F."/>
            <person name="Otte J."/>
            <person name="Hankeln T."/>
            <person name="Schmitt I."/>
            <person name="Ebersberger I."/>
        </authorList>
    </citation>
    <scope>NUCLEOTIDE SEQUENCE [LARGE SCALE GENOMIC DNA]</scope>
    <source>
        <strain evidence="2">A1-1</strain>
    </source>
</reference>
<dbReference type="PANTHER" id="PTHR38695">
    <property type="entry name" value="AMINO ACID PERMEASE_ SLC12A DOMAIN-CONTAINING PROTEIN"/>
    <property type="match status" value="1"/>
</dbReference>
<dbReference type="AlphaFoldDB" id="A0A5M8PNY2"/>
<evidence type="ECO:0000313" key="3">
    <source>
        <dbReference type="Proteomes" id="UP000324767"/>
    </source>
</evidence>
<dbReference type="EMBL" id="VXIT01000007">
    <property type="protein sequence ID" value="KAA6411214.1"/>
    <property type="molecule type" value="Genomic_DNA"/>
</dbReference>
<protein>
    <recommendedName>
        <fullName evidence="1">Luciferase domain-containing protein</fullName>
    </recommendedName>
</protein>
<feature type="domain" description="Luciferase" evidence="1">
    <location>
        <begin position="187"/>
        <end position="256"/>
    </location>
</feature>
<accession>A0A5M8PNY2</accession>
<dbReference type="InterPro" id="IPR048273">
    <property type="entry name" value="Luciferase"/>
</dbReference>
<dbReference type="OrthoDB" id="5358398at2759"/>
<dbReference type="Proteomes" id="UP000324767">
    <property type="component" value="Unassembled WGS sequence"/>
</dbReference>
<evidence type="ECO:0000259" key="1">
    <source>
        <dbReference type="Pfam" id="PF17648"/>
    </source>
</evidence>
<comment type="caution">
    <text evidence="2">The sequence shown here is derived from an EMBL/GenBank/DDBJ whole genome shotgun (WGS) entry which is preliminary data.</text>
</comment>
<dbReference type="PANTHER" id="PTHR38695:SF1">
    <property type="entry name" value="AMINO ACID PERMEASE_ SLC12A DOMAIN-CONTAINING PROTEIN"/>
    <property type="match status" value="1"/>
</dbReference>
<gene>
    <name evidence="2" type="ORF">FRX48_04494</name>
</gene>
<name>A0A5M8PNY2_9LECA</name>
<dbReference type="InterPro" id="IPR040841">
    <property type="entry name" value="Luciferase_dom"/>
</dbReference>
<proteinExistence type="predicted"/>